<reference evidence="1" key="1">
    <citation type="submission" date="2021-10" db="EMBL/GenBank/DDBJ databases">
        <title>De novo Genome Assembly of Clathrus columnatus (Basidiomycota, Fungi) Using Illumina and Nanopore Sequence Data.</title>
        <authorList>
            <person name="Ogiso-Tanaka E."/>
            <person name="Itagaki H."/>
            <person name="Hosoya T."/>
            <person name="Hosaka K."/>
        </authorList>
    </citation>
    <scope>NUCLEOTIDE SEQUENCE</scope>
    <source>
        <strain evidence="1">MO-923</strain>
    </source>
</reference>
<dbReference type="AlphaFoldDB" id="A0AAV5AI44"/>
<evidence type="ECO:0000313" key="2">
    <source>
        <dbReference type="Proteomes" id="UP001050691"/>
    </source>
</evidence>
<sequence>MASLQATCYILRVPGELIFKFLEYLLPLIRDTADLREPLCLGDLSDLQQCRLVCHTFYDISSSLVWRRAKFNLPGYRSTTQSTVSAARADVSRLATVVNFLTTRPSFVMHIRLLIMVAKGPLYEQTAHRSSVAALSTVVPLFTNLRVLCLDNVSIIGNQLMLRLLLCPDLHTVRLSNIDFSSLPTGRSVVVNPSIKCLGIFRCKKSEKLFKLMPSVRSFDGELDEAAARMSRWTSLTEMSFRSDVPVWDRLAQIFMATGITNVLSGILWSVSLKIDLPATSGVELLRWGH</sequence>
<organism evidence="1 2">
    <name type="scientific">Clathrus columnatus</name>
    <dbReference type="NCBI Taxonomy" id="1419009"/>
    <lineage>
        <taxon>Eukaryota</taxon>
        <taxon>Fungi</taxon>
        <taxon>Dikarya</taxon>
        <taxon>Basidiomycota</taxon>
        <taxon>Agaricomycotina</taxon>
        <taxon>Agaricomycetes</taxon>
        <taxon>Phallomycetidae</taxon>
        <taxon>Phallales</taxon>
        <taxon>Clathraceae</taxon>
        <taxon>Clathrus</taxon>
    </lineage>
</organism>
<name>A0AAV5AI44_9AGAM</name>
<evidence type="ECO:0008006" key="3">
    <source>
        <dbReference type="Google" id="ProtNLM"/>
    </source>
</evidence>
<accession>A0AAV5AI44</accession>
<keyword evidence="2" id="KW-1185">Reference proteome</keyword>
<dbReference type="SUPFAM" id="SSF52047">
    <property type="entry name" value="RNI-like"/>
    <property type="match status" value="1"/>
</dbReference>
<dbReference type="EMBL" id="BPWL01000008">
    <property type="protein sequence ID" value="GJJ13188.1"/>
    <property type="molecule type" value="Genomic_DNA"/>
</dbReference>
<dbReference type="Proteomes" id="UP001050691">
    <property type="component" value="Unassembled WGS sequence"/>
</dbReference>
<comment type="caution">
    <text evidence="1">The sequence shown here is derived from an EMBL/GenBank/DDBJ whole genome shotgun (WGS) entry which is preliminary data.</text>
</comment>
<protein>
    <recommendedName>
        <fullName evidence="3">F-box domain-containing protein</fullName>
    </recommendedName>
</protein>
<evidence type="ECO:0000313" key="1">
    <source>
        <dbReference type="EMBL" id="GJJ13188.1"/>
    </source>
</evidence>
<proteinExistence type="predicted"/>
<gene>
    <name evidence="1" type="ORF">Clacol_007439</name>
</gene>